<dbReference type="AlphaFoldDB" id="A0A2Z7AMF7"/>
<organism evidence="2 3">
    <name type="scientific">Dorcoceras hygrometricum</name>
    <dbReference type="NCBI Taxonomy" id="472368"/>
    <lineage>
        <taxon>Eukaryota</taxon>
        <taxon>Viridiplantae</taxon>
        <taxon>Streptophyta</taxon>
        <taxon>Embryophyta</taxon>
        <taxon>Tracheophyta</taxon>
        <taxon>Spermatophyta</taxon>
        <taxon>Magnoliopsida</taxon>
        <taxon>eudicotyledons</taxon>
        <taxon>Gunneridae</taxon>
        <taxon>Pentapetalae</taxon>
        <taxon>asterids</taxon>
        <taxon>lamiids</taxon>
        <taxon>Lamiales</taxon>
        <taxon>Gesneriaceae</taxon>
        <taxon>Didymocarpoideae</taxon>
        <taxon>Trichosporeae</taxon>
        <taxon>Loxocarpinae</taxon>
        <taxon>Dorcoceras</taxon>
    </lineage>
</organism>
<accession>A0A2Z7AMF7</accession>
<sequence>MDILLHILGTLRGSRLLSGTSSSPTSTSPRWHLIKSQASDAIRFDDVSGATSFGLVATLRFEVATGTSREKRCIVLFLRLDTQLLRCWRKSAVGSLRSAVCSVPAGLLVPADFVGGLFLRFQQLWELFKEDLVFEFVISVPILRNFQPFVLCSSNPRALFTVSYSGEFPWFPVVVLLVRGSVGLLSRSSSISLVSCIAVVDFLPGCEVKRQYRTLISLLGSLATMRRVVNYHSSWARQQQVELFDASGNPGSTAGRGFNPAGGAQGGG</sequence>
<name>A0A2Z7AMF7_9LAMI</name>
<feature type="region of interest" description="Disordered" evidence="1">
    <location>
        <begin position="248"/>
        <end position="268"/>
    </location>
</feature>
<evidence type="ECO:0000256" key="1">
    <source>
        <dbReference type="SAM" id="MobiDB-lite"/>
    </source>
</evidence>
<protein>
    <submittedName>
        <fullName evidence="2">Uncharacterized protein</fullName>
    </submittedName>
</protein>
<reference evidence="2 3" key="1">
    <citation type="journal article" date="2015" name="Proc. Natl. Acad. Sci. U.S.A.">
        <title>The resurrection genome of Boea hygrometrica: A blueprint for survival of dehydration.</title>
        <authorList>
            <person name="Xiao L."/>
            <person name="Yang G."/>
            <person name="Zhang L."/>
            <person name="Yang X."/>
            <person name="Zhao S."/>
            <person name="Ji Z."/>
            <person name="Zhou Q."/>
            <person name="Hu M."/>
            <person name="Wang Y."/>
            <person name="Chen M."/>
            <person name="Xu Y."/>
            <person name="Jin H."/>
            <person name="Xiao X."/>
            <person name="Hu G."/>
            <person name="Bao F."/>
            <person name="Hu Y."/>
            <person name="Wan P."/>
            <person name="Li L."/>
            <person name="Deng X."/>
            <person name="Kuang T."/>
            <person name="Xiang C."/>
            <person name="Zhu J.K."/>
            <person name="Oliver M.J."/>
            <person name="He Y."/>
        </authorList>
    </citation>
    <scope>NUCLEOTIDE SEQUENCE [LARGE SCALE GENOMIC DNA]</scope>
    <source>
        <strain evidence="3">cv. XS01</strain>
    </source>
</reference>
<keyword evidence="3" id="KW-1185">Reference proteome</keyword>
<dbReference type="EMBL" id="KV015680">
    <property type="protein sequence ID" value="KZV20391.1"/>
    <property type="molecule type" value="Genomic_DNA"/>
</dbReference>
<gene>
    <name evidence="2" type="ORF">F511_31417</name>
</gene>
<evidence type="ECO:0000313" key="3">
    <source>
        <dbReference type="Proteomes" id="UP000250235"/>
    </source>
</evidence>
<dbReference type="Proteomes" id="UP000250235">
    <property type="component" value="Unassembled WGS sequence"/>
</dbReference>
<evidence type="ECO:0000313" key="2">
    <source>
        <dbReference type="EMBL" id="KZV20391.1"/>
    </source>
</evidence>
<proteinExistence type="predicted"/>